<feature type="non-terminal residue" evidence="2">
    <location>
        <position position="1"/>
    </location>
</feature>
<gene>
    <name evidence="2" type="ORF">R2363_20695</name>
</gene>
<feature type="region of interest" description="Disordered" evidence="1">
    <location>
        <begin position="1"/>
        <end position="62"/>
    </location>
</feature>
<comment type="caution">
    <text evidence="2">The sequence shown here is derived from an EMBL/GenBank/DDBJ whole genome shotgun (WGS) entry which is preliminary data.</text>
</comment>
<proteinExistence type="predicted"/>
<dbReference type="Proteomes" id="UP001278571">
    <property type="component" value="Unassembled WGS sequence"/>
</dbReference>
<evidence type="ECO:0000313" key="2">
    <source>
        <dbReference type="EMBL" id="MDX2294583.1"/>
    </source>
</evidence>
<reference evidence="2 3" key="1">
    <citation type="submission" date="2023-10" db="EMBL/GenBank/DDBJ databases">
        <authorList>
            <person name="Wang X.X."/>
        </authorList>
    </citation>
    <scope>NUCLEOTIDE SEQUENCE [LARGE SCALE GENOMIC DNA]</scope>
    <source>
        <strain evidence="2 3">NBRC 12816</strain>
    </source>
</reference>
<name>A0ABU4K9Y2_9ACTN</name>
<sequence>PAPTSPPSPTRPPSPGRSRDWSAPATSFSPWARATARTAVRSSWPATRSDGTSQRIGPGQTVPLRSGLELELADGARAVVRAR</sequence>
<protein>
    <submittedName>
        <fullName evidence="2">Uncharacterized protein</fullName>
    </submittedName>
</protein>
<keyword evidence="3" id="KW-1185">Reference proteome</keyword>
<accession>A0ABU4K9Y2</accession>
<organism evidence="2 3">
    <name type="scientific">Streptomyces roseolus</name>
    <dbReference type="NCBI Taxonomy" id="67358"/>
    <lineage>
        <taxon>Bacteria</taxon>
        <taxon>Bacillati</taxon>
        <taxon>Actinomycetota</taxon>
        <taxon>Actinomycetes</taxon>
        <taxon>Kitasatosporales</taxon>
        <taxon>Streptomycetaceae</taxon>
        <taxon>Streptomyces</taxon>
    </lineage>
</organism>
<feature type="compositionally biased region" description="Pro residues" evidence="1">
    <location>
        <begin position="1"/>
        <end position="15"/>
    </location>
</feature>
<feature type="compositionally biased region" description="Polar residues" evidence="1">
    <location>
        <begin position="40"/>
        <end position="55"/>
    </location>
</feature>
<evidence type="ECO:0000313" key="3">
    <source>
        <dbReference type="Proteomes" id="UP001278571"/>
    </source>
</evidence>
<dbReference type="EMBL" id="JAWJZF010000394">
    <property type="protein sequence ID" value="MDX2294583.1"/>
    <property type="molecule type" value="Genomic_DNA"/>
</dbReference>
<evidence type="ECO:0000256" key="1">
    <source>
        <dbReference type="SAM" id="MobiDB-lite"/>
    </source>
</evidence>